<keyword evidence="2" id="KW-1185">Reference proteome</keyword>
<evidence type="ECO:0000313" key="1">
    <source>
        <dbReference type="EMBL" id="ARN81358.1"/>
    </source>
</evidence>
<evidence type="ECO:0000313" key="2">
    <source>
        <dbReference type="Proteomes" id="UP000193978"/>
    </source>
</evidence>
<sequence length="66" mass="7328">MIWRDSLSLERFGKRASADRSKPASILKSFPCIQKKSAARFAPILYERAPALLPGEDARLARALLA</sequence>
<organism evidence="1 2">
    <name type="scientific">Methylocystis bryophila</name>
    <dbReference type="NCBI Taxonomy" id="655015"/>
    <lineage>
        <taxon>Bacteria</taxon>
        <taxon>Pseudomonadati</taxon>
        <taxon>Pseudomonadota</taxon>
        <taxon>Alphaproteobacteria</taxon>
        <taxon>Hyphomicrobiales</taxon>
        <taxon>Methylocystaceae</taxon>
        <taxon>Methylocystis</taxon>
    </lineage>
</organism>
<dbReference type="KEGG" id="mbry:B1812_10030"/>
<protein>
    <submittedName>
        <fullName evidence="1">Uncharacterized protein</fullName>
    </submittedName>
</protein>
<name>A0A1W6MUS3_9HYPH</name>
<gene>
    <name evidence="1" type="ORF">B1812_10030</name>
</gene>
<proteinExistence type="predicted"/>
<dbReference type="EMBL" id="CP019948">
    <property type="protein sequence ID" value="ARN81358.1"/>
    <property type="molecule type" value="Genomic_DNA"/>
</dbReference>
<accession>A0A1W6MUS3</accession>
<dbReference type="Proteomes" id="UP000193978">
    <property type="component" value="Chromosome"/>
</dbReference>
<reference evidence="1 2" key="1">
    <citation type="submission" date="2017-02" db="EMBL/GenBank/DDBJ databases">
        <authorList>
            <person name="Peterson S.W."/>
        </authorList>
    </citation>
    <scope>NUCLEOTIDE SEQUENCE [LARGE SCALE GENOMIC DNA]</scope>
    <source>
        <strain evidence="1 2">S285</strain>
    </source>
</reference>
<dbReference type="AlphaFoldDB" id="A0A1W6MUS3"/>